<accession>A0A1L7DQE0</accession>
<sequence length="91" mass="10552">MTKNKRKINKIALINNARGLARWRKYVAFHSLVALYGENMACVIMQDGDESVGGFRDEWMSSCSPDSLLSWVDTNYCDKWVSAYAHFYSYR</sequence>
<gene>
    <name evidence="1" type="ORF">fHeYen301_5</name>
</gene>
<reference evidence="2" key="1">
    <citation type="submission" date="2016-12" db="EMBL/GenBank/DDBJ databases">
        <title>Characterization and complete genome sequence of Yersinia bacteriophage, fHe-Yen3-01.</title>
        <authorList>
            <person name="Jun J.W."/>
            <person name="Wicklund A."/>
            <person name="Skurnik M."/>
        </authorList>
    </citation>
    <scope>NUCLEOTIDE SEQUENCE [LARGE SCALE GENOMIC DNA]</scope>
</reference>
<protein>
    <submittedName>
        <fullName evidence="1">Uncharacterized protein</fullName>
    </submittedName>
</protein>
<evidence type="ECO:0000313" key="1">
    <source>
        <dbReference type="EMBL" id="APU00338.1"/>
    </source>
</evidence>
<proteinExistence type="predicted"/>
<name>A0A1L7DQE0_9CAUD</name>
<dbReference type="EMBL" id="KY318515">
    <property type="protein sequence ID" value="APU00338.1"/>
    <property type="molecule type" value="Genomic_DNA"/>
</dbReference>
<dbReference type="Proteomes" id="UP000225269">
    <property type="component" value="Segment"/>
</dbReference>
<organism evidence="1 2">
    <name type="scientific">Yersinia phage fHe-Yen3-01</name>
    <dbReference type="NCBI Taxonomy" id="1932893"/>
    <lineage>
        <taxon>Viruses</taxon>
        <taxon>Duplodnaviria</taxon>
        <taxon>Heunggongvirae</taxon>
        <taxon>Uroviricota</taxon>
        <taxon>Caudoviricetes</taxon>
        <taxon>Autographivirales</taxon>
        <taxon>Autonotataviridae</taxon>
        <taxon>Melnykvirinae</taxon>
        <taxon>Pokrovskaiavirus</taxon>
        <taxon>Pokrovskaiavirus fHeYen301</taxon>
    </lineage>
</organism>
<evidence type="ECO:0000313" key="2">
    <source>
        <dbReference type="Proteomes" id="UP000225269"/>
    </source>
</evidence>
<keyword evidence="2" id="KW-1185">Reference proteome</keyword>